<proteinExistence type="predicted"/>
<sequence>MATALTSNKGYGYGSYKQQRLWLRLLQATSAMAGDSESWGLPEGGPWTKLVDAPIKSLPILEYLIQILVFQERPAECNCIASARQERFQSEPIGTRDTNFLWPRSENWSEKRTRNRREVEILNKSQIPGHLVPQQMLIL</sequence>
<evidence type="ECO:0000313" key="2">
    <source>
        <dbReference type="Proteomes" id="UP000483820"/>
    </source>
</evidence>
<dbReference type="RefSeq" id="XP_053592484.1">
    <property type="nucleotide sequence ID" value="XM_053723839.1"/>
</dbReference>
<dbReference type="GeneID" id="78773531"/>
<gene>
    <name evidence="1" type="ORF">GCK72_003138</name>
</gene>
<dbReference type="Proteomes" id="UP000483820">
    <property type="component" value="Chromosome I"/>
</dbReference>
<comment type="caution">
    <text evidence="1">The sequence shown here is derived from an EMBL/GenBank/DDBJ whole genome shotgun (WGS) entry which is preliminary data.</text>
</comment>
<evidence type="ECO:0000313" key="1">
    <source>
        <dbReference type="EMBL" id="KAF1771312.1"/>
    </source>
</evidence>
<name>A0A6A5HYI4_CAERE</name>
<accession>A0A6A5HYI4</accession>
<dbReference type="CTD" id="78773531"/>
<dbReference type="EMBL" id="WUAV01000001">
    <property type="protein sequence ID" value="KAF1771312.1"/>
    <property type="molecule type" value="Genomic_DNA"/>
</dbReference>
<protein>
    <submittedName>
        <fullName evidence="1">Uncharacterized protein</fullName>
    </submittedName>
</protein>
<dbReference type="KEGG" id="crq:GCK72_003138"/>
<organism evidence="1 2">
    <name type="scientific">Caenorhabditis remanei</name>
    <name type="common">Caenorhabditis vulgaris</name>
    <dbReference type="NCBI Taxonomy" id="31234"/>
    <lineage>
        <taxon>Eukaryota</taxon>
        <taxon>Metazoa</taxon>
        <taxon>Ecdysozoa</taxon>
        <taxon>Nematoda</taxon>
        <taxon>Chromadorea</taxon>
        <taxon>Rhabditida</taxon>
        <taxon>Rhabditina</taxon>
        <taxon>Rhabditomorpha</taxon>
        <taxon>Rhabditoidea</taxon>
        <taxon>Rhabditidae</taxon>
        <taxon>Peloderinae</taxon>
        <taxon>Caenorhabditis</taxon>
    </lineage>
</organism>
<reference evidence="1 2" key="1">
    <citation type="submission" date="2019-12" db="EMBL/GenBank/DDBJ databases">
        <title>Chromosome-level assembly of the Caenorhabditis remanei genome.</title>
        <authorList>
            <person name="Teterina A.A."/>
            <person name="Willis J.H."/>
            <person name="Phillips P.C."/>
        </authorList>
    </citation>
    <scope>NUCLEOTIDE SEQUENCE [LARGE SCALE GENOMIC DNA]</scope>
    <source>
        <strain evidence="1 2">PX506</strain>
        <tissue evidence="1">Whole organism</tissue>
    </source>
</reference>
<dbReference type="AlphaFoldDB" id="A0A6A5HYI4"/>